<dbReference type="AlphaFoldDB" id="A0A197JV38"/>
<evidence type="ECO:0000256" key="2">
    <source>
        <dbReference type="SAM" id="Phobius"/>
    </source>
</evidence>
<gene>
    <name evidence="3" type="ORF">K457DRAFT_32500</name>
</gene>
<evidence type="ECO:0000313" key="3">
    <source>
        <dbReference type="EMBL" id="OAQ29080.1"/>
    </source>
</evidence>
<evidence type="ECO:0000313" key="4">
    <source>
        <dbReference type="Proteomes" id="UP000078512"/>
    </source>
</evidence>
<name>A0A197JV38_9FUNG</name>
<evidence type="ECO:0000256" key="1">
    <source>
        <dbReference type="SAM" id="MobiDB-lite"/>
    </source>
</evidence>
<sequence length="538" mass="60122">MEAVGDVSLDCIAADPYSRFLYGIGSANPFTQEDNRYTESTIFLLRSNASPTNLSMTSWTVVSSVDGKDFSYSYPTFTSVDCATNGRGDFTAFFRSPYRTVSPAKLLPMGISYSPDSESWTAIQGTSRHGWTSDEYLHKSFYTHPESSDVFHLLTNMASSQLIFGGLDPTKKLFIPESSQVWGSDGFVQGSEDDSIWTLDSYDYTKRGFFSSTGSYSSKFITYHRNTFYISIDQIRVDNVACPFITTSLSTMGRLGESCMFQRPPKSGRDDAPTTPHHIFGGDRNGTTFFGGIYEINKVLKIYTTENATARTFLEYNLIRTDISSEFVVDRNFQVVGGLLPGQEPFVVALTSAGLYQFTIFGPKAGSMDGPYKAKIKAFFYSAPQRVVKNMKDRTPSEGEGLRRLIGSVTAALVVLVIGGLFWRRRMQRRRRILEDKEKEKEKEKDVGSDSEDPEHAFVGKHEVHSMGLIPESESLPDVARSGLETRIDRPVSNTIPPNQSPPNARLPRYTYQDHIRDLDFSSHPRPNVVISVGEAET</sequence>
<accession>A0A197JV38</accession>
<keyword evidence="2" id="KW-1133">Transmembrane helix</keyword>
<feature type="region of interest" description="Disordered" evidence="1">
    <location>
        <begin position="519"/>
        <end position="538"/>
    </location>
</feature>
<keyword evidence="2" id="KW-0472">Membrane</keyword>
<protein>
    <submittedName>
        <fullName evidence="3">Uncharacterized protein</fullName>
    </submittedName>
</protein>
<dbReference type="EMBL" id="KV442043">
    <property type="protein sequence ID" value="OAQ29080.1"/>
    <property type="molecule type" value="Genomic_DNA"/>
</dbReference>
<keyword evidence="4" id="KW-1185">Reference proteome</keyword>
<keyword evidence="2" id="KW-0812">Transmembrane</keyword>
<feature type="region of interest" description="Disordered" evidence="1">
    <location>
        <begin position="486"/>
        <end position="508"/>
    </location>
</feature>
<organism evidence="3 4">
    <name type="scientific">Linnemannia elongata AG-77</name>
    <dbReference type="NCBI Taxonomy" id="1314771"/>
    <lineage>
        <taxon>Eukaryota</taxon>
        <taxon>Fungi</taxon>
        <taxon>Fungi incertae sedis</taxon>
        <taxon>Mucoromycota</taxon>
        <taxon>Mortierellomycotina</taxon>
        <taxon>Mortierellomycetes</taxon>
        <taxon>Mortierellales</taxon>
        <taxon>Mortierellaceae</taxon>
        <taxon>Linnemannia</taxon>
    </lineage>
</organism>
<feature type="region of interest" description="Disordered" evidence="1">
    <location>
        <begin position="437"/>
        <end position="456"/>
    </location>
</feature>
<proteinExistence type="predicted"/>
<dbReference type="OrthoDB" id="2444659at2759"/>
<reference evidence="3 4" key="1">
    <citation type="submission" date="2016-05" db="EMBL/GenBank/DDBJ databases">
        <title>Genome sequencing reveals origins of a unique bacterial endosymbiosis in the earliest lineages of terrestrial Fungi.</title>
        <authorList>
            <consortium name="DOE Joint Genome Institute"/>
            <person name="Uehling J."/>
            <person name="Gryganskyi A."/>
            <person name="Hameed K."/>
            <person name="Tschaplinski T."/>
            <person name="Misztal P."/>
            <person name="Wu S."/>
            <person name="Desiro A."/>
            <person name="Vande Pol N."/>
            <person name="Du Z.-Y."/>
            <person name="Zienkiewicz A."/>
            <person name="Zienkiewicz K."/>
            <person name="Morin E."/>
            <person name="Tisserant E."/>
            <person name="Splivallo R."/>
            <person name="Hainaut M."/>
            <person name="Henrissat B."/>
            <person name="Ohm R."/>
            <person name="Kuo A."/>
            <person name="Yan J."/>
            <person name="Lipzen A."/>
            <person name="Nolan M."/>
            <person name="Labutti K."/>
            <person name="Barry K."/>
            <person name="Goldstein A."/>
            <person name="Labbe J."/>
            <person name="Schadt C."/>
            <person name="Tuskan G."/>
            <person name="Grigoriev I."/>
            <person name="Martin F."/>
            <person name="Vilgalys R."/>
            <person name="Bonito G."/>
        </authorList>
    </citation>
    <scope>NUCLEOTIDE SEQUENCE [LARGE SCALE GENOMIC DNA]</scope>
    <source>
        <strain evidence="3 4">AG-77</strain>
    </source>
</reference>
<feature type="transmembrane region" description="Helical" evidence="2">
    <location>
        <begin position="405"/>
        <end position="423"/>
    </location>
</feature>
<dbReference type="Proteomes" id="UP000078512">
    <property type="component" value="Unassembled WGS sequence"/>
</dbReference>